<evidence type="ECO:0000313" key="1">
    <source>
        <dbReference type="EMBL" id="KAH7941659.1"/>
    </source>
</evidence>
<evidence type="ECO:0000313" key="2">
    <source>
        <dbReference type="Proteomes" id="UP000821865"/>
    </source>
</evidence>
<dbReference type="Proteomes" id="UP000821865">
    <property type="component" value="Chromosome 7"/>
</dbReference>
<proteinExistence type="predicted"/>
<name>A0ACB8CFZ4_DERSI</name>
<keyword evidence="2" id="KW-1185">Reference proteome</keyword>
<organism evidence="1 2">
    <name type="scientific">Dermacentor silvarum</name>
    <name type="common">Tick</name>
    <dbReference type="NCBI Taxonomy" id="543639"/>
    <lineage>
        <taxon>Eukaryota</taxon>
        <taxon>Metazoa</taxon>
        <taxon>Ecdysozoa</taxon>
        <taxon>Arthropoda</taxon>
        <taxon>Chelicerata</taxon>
        <taxon>Arachnida</taxon>
        <taxon>Acari</taxon>
        <taxon>Parasitiformes</taxon>
        <taxon>Ixodida</taxon>
        <taxon>Ixodoidea</taxon>
        <taxon>Ixodidae</taxon>
        <taxon>Rhipicephalinae</taxon>
        <taxon>Dermacentor</taxon>
    </lineage>
</organism>
<comment type="caution">
    <text evidence="1">The sequence shown here is derived from an EMBL/GenBank/DDBJ whole genome shotgun (WGS) entry which is preliminary data.</text>
</comment>
<dbReference type="EMBL" id="CM023476">
    <property type="protein sequence ID" value="KAH7941659.1"/>
    <property type="molecule type" value="Genomic_DNA"/>
</dbReference>
<protein>
    <submittedName>
        <fullName evidence="1">Uncharacterized protein</fullName>
    </submittedName>
</protein>
<accession>A0ACB8CFZ4</accession>
<sequence>MLQHTGAHSRSTGHVTLKRWAVVRDNPHDGDRIPLTNQKQLFYCTDTTCDFSGLRLDNEVARVLARLPENYVPNPQELQPYVPGLELAGFSVKGLNKLRLYGPLFPYCINGSRMLYADIVNDGDIVLSLPWKACSGHEGRFSVRAMFSRFTAQFRILESSDEGVKLGLMGRIAPVTTEGLRAIVDGAGTEVRSAFQILGALFPSVLNEIWYWEFSLEFYRAMREAMD</sequence>
<gene>
    <name evidence="1" type="ORF">HPB49_015861</name>
</gene>
<reference evidence="1" key="1">
    <citation type="submission" date="2020-05" db="EMBL/GenBank/DDBJ databases">
        <title>Large-scale comparative analyses of tick genomes elucidate their genetic diversity and vector capacities.</title>
        <authorList>
            <person name="Jia N."/>
            <person name="Wang J."/>
            <person name="Shi W."/>
            <person name="Du L."/>
            <person name="Sun Y."/>
            <person name="Zhan W."/>
            <person name="Jiang J."/>
            <person name="Wang Q."/>
            <person name="Zhang B."/>
            <person name="Ji P."/>
            <person name="Sakyi L.B."/>
            <person name="Cui X."/>
            <person name="Yuan T."/>
            <person name="Jiang B."/>
            <person name="Yang W."/>
            <person name="Lam T.T.-Y."/>
            <person name="Chang Q."/>
            <person name="Ding S."/>
            <person name="Wang X."/>
            <person name="Zhu J."/>
            <person name="Ruan X."/>
            <person name="Zhao L."/>
            <person name="Wei J."/>
            <person name="Que T."/>
            <person name="Du C."/>
            <person name="Cheng J."/>
            <person name="Dai P."/>
            <person name="Han X."/>
            <person name="Huang E."/>
            <person name="Gao Y."/>
            <person name="Liu J."/>
            <person name="Shao H."/>
            <person name="Ye R."/>
            <person name="Li L."/>
            <person name="Wei W."/>
            <person name="Wang X."/>
            <person name="Wang C."/>
            <person name="Yang T."/>
            <person name="Huo Q."/>
            <person name="Li W."/>
            <person name="Guo W."/>
            <person name="Chen H."/>
            <person name="Zhou L."/>
            <person name="Ni X."/>
            <person name="Tian J."/>
            <person name="Zhou Y."/>
            <person name="Sheng Y."/>
            <person name="Liu T."/>
            <person name="Pan Y."/>
            <person name="Xia L."/>
            <person name="Li J."/>
            <person name="Zhao F."/>
            <person name="Cao W."/>
        </authorList>
    </citation>
    <scope>NUCLEOTIDE SEQUENCE</scope>
    <source>
        <strain evidence="1">Dsil-2018</strain>
    </source>
</reference>